<evidence type="ECO:0000256" key="1">
    <source>
        <dbReference type="ARBA" id="ARBA00004651"/>
    </source>
</evidence>
<dbReference type="GO" id="GO:0055085">
    <property type="term" value="P:transmembrane transport"/>
    <property type="evidence" value="ECO:0007669"/>
    <property type="project" value="InterPro"/>
</dbReference>
<evidence type="ECO:0000313" key="10">
    <source>
        <dbReference type="Proteomes" id="UP000318578"/>
    </source>
</evidence>
<dbReference type="SUPFAM" id="SSF161098">
    <property type="entry name" value="MetI-like"/>
    <property type="match status" value="1"/>
</dbReference>
<accession>A0A558AM52</accession>
<reference evidence="9 10" key="1">
    <citation type="submission" date="2019-07" db="EMBL/GenBank/DDBJ databases">
        <title>New species of Amycolatopsis and Streptomyces.</title>
        <authorList>
            <person name="Duangmal K."/>
            <person name="Teo W.F.A."/>
            <person name="Lipun K."/>
        </authorList>
    </citation>
    <scope>NUCLEOTIDE SEQUENCE [LARGE SCALE GENOMIC DNA]</scope>
    <source>
        <strain evidence="9 10">JCM 30562</strain>
    </source>
</reference>
<dbReference type="GO" id="GO:0005886">
    <property type="term" value="C:plasma membrane"/>
    <property type="evidence" value="ECO:0007669"/>
    <property type="project" value="UniProtKB-SubCell"/>
</dbReference>
<evidence type="ECO:0000256" key="6">
    <source>
        <dbReference type="ARBA" id="ARBA00023136"/>
    </source>
</evidence>
<gene>
    <name evidence="9" type="ORF">FNH06_03505</name>
</gene>
<name>A0A558AM52_9PSEU</name>
<keyword evidence="2 7" id="KW-0813">Transport</keyword>
<feature type="domain" description="ABC transmembrane type-1" evidence="8">
    <location>
        <begin position="77"/>
        <end position="277"/>
    </location>
</feature>
<evidence type="ECO:0000256" key="3">
    <source>
        <dbReference type="ARBA" id="ARBA00022475"/>
    </source>
</evidence>
<dbReference type="AlphaFoldDB" id="A0A558AM52"/>
<comment type="subcellular location">
    <subcellularLocation>
        <location evidence="1 7">Cell membrane</location>
        <topology evidence="1 7">Multi-pass membrane protein</topology>
    </subcellularLocation>
</comment>
<evidence type="ECO:0000259" key="8">
    <source>
        <dbReference type="PROSITE" id="PS50928"/>
    </source>
</evidence>
<organism evidence="9 10">
    <name type="scientific">Amycolatopsis acidiphila</name>
    <dbReference type="NCBI Taxonomy" id="715473"/>
    <lineage>
        <taxon>Bacteria</taxon>
        <taxon>Bacillati</taxon>
        <taxon>Actinomycetota</taxon>
        <taxon>Actinomycetes</taxon>
        <taxon>Pseudonocardiales</taxon>
        <taxon>Pseudonocardiaceae</taxon>
        <taxon>Amycolatopsis</taxon>
    </lineage>
</organism>
<dbReference type="CDD" id="cd06261">
    <property type="entry name" value="TM_PBP2"/>
    <property type="match status" value="1"/>
</dbReference>
<sequence length="292" mass="31152">MTTEVQVVPRRAARAASSWLGYGFGLVFLLLVLVPIGYMVLVSLQPSDVAGTTLSVQGLSPRAFVDIWSVIDLAGNLENSIVVATCTAVLSSIVGFGAAYVLSRFRFRGRDALRLSLLACYSTPGIVLVIPLYAIYVQIQNALGVKLIGSPPVLILTYMSFSLPYTIWMLTGYLVSIPEELEEAAALDGATRLQTLRKVVFPLARPAMVVTAIFAFVLAWNDVLFASVLTSDTTRTVGVGIQAFVSASADGGLPQWNNLMAAGLVTSLPPVLVFVFVQRYLISGLTAGSVKG</sequence>
<dbReference type="InterPro" id="IPR000515">
    <property type="entry name" value="MetI-like"/>
</dbReference>
<feature type="transmembrane region" description="Helical" evidence="7">
    <location>
        <begin position="155"/>
        <end position="178"/>
    </location>
</feature>
<feature type="transmembrane region" description="Helical" evidence="7">
    <location>
        <begin position="81"/>
        <end position="103"/>
    </location>
</feature>
<protein>
    <submittedName>
        <fullName evidence="9">Carbohydrate ABC transporter permease</fullName>
    </submittedName>
</protein>
<feature type="transmembrane region" description="Helical" evidence="7">
    <location>
        <begin position="199"/>
        <end position="220"/>
    </location>
</feature>
<dbReference type="PANTHER" id="PTHR32243:SF18">
    <property type="entry name" value="INNER MEMBRANE ABC TRANSPORTER PERMEASE PROTEIN YCJP"/>
    <property type="match status" value="1"/>
</dbReference>
<dbReference type="Gene3D" id="1.10.3720.10">
    <property type="entry name" value="MetI-like"/>
    <property type="match status" value="1"/>
</dbReference>
<dbReference type="Pfam" id="PF00528">
    <property type="entry name" value="BPD_transp_1"/>
    <property type="match status" value="1"/>
</dbReference>
<comment type="similarity">
    <text evidence="7">Belongs to the binding-protein-dependent transport system permease family.</text>
</comment>
<keyword evidence="4 7" id="KW-0812">Transmembrane</keyword>
<evidence type="ECO:0000313" key="9">
    <source>
        <dbReference type="EMBL" id="TVT25345.1"/>
    </source>
</evidence>
<evidence type="ECO:0000256" key="2">
    <source>
        <dbReference type="ARBA" id="ARBA00022448"/>
    </source>
</evidence>
<keyword evidence="3" id="KW-1003">Cell membrane</keyword>
<dbReference type="InterPro" id="IPR035906">
    <property type="entry name" value="MetI-like_sf"/>
</dbReference>
<keyword evidence="10" id="KW-1185">Reference proteome</keyword>
<dbReference type="RefSeq" id="WP_144633416.1">
    <property type="nucleotide sequence ID" value="NZ_BNAX01000014.1"/>
</dbReference>
<feature type="transmembrane region" description="Helical" evidence="7">
    <location>
        <begin position="115"/>
        <end position="135"/>
    </location>
</feature>
<feature type="transmembrane region" description="Helical" evidence="7">
    <location>
        <begin position="19"/>
        <end position="41"/>
    </location>
</feature>
<evidence type="ECO:0000256" key="5">
    <source>
        <dbReference type="ARBA" id="ARBA00022989"/>
    </source>
</evidence>
<dbReference type="PROSITE" id="PS50928">
    <property type="entry name" value="ABC_TM1"/>
    <property type="match status" value="1"/>
</dbReference>
<evidence type="ECO:0000256" key="4">
    <source>
        <dbReference type="ARBA" id="ARBA00022692"/>
    </source>
</evidence>
<dbReference type="InterPro" id="IPR050901">
    <property type="entry name" value="BP-dep_ABC_trans_perm"/>
</dbReference>
<feature type="transmembrane region" description="Helical" evidence="7">
    <location>
        <begin position="259"/>
        <end position="277"/>
    </location>
</feature>
<proteinExistence type="inferred from homology"/>
<keyword evidence="5 7" id="KW-1133">Transmembrane helix</keyword>
<keyword evidence="6 7" id="KW-0472">Membrane</keyword>
<dbReference type="Proteomes" id="UP000318578">
    <property type="component" value="Unassembled WGS sequence"/>
</dbReference>
<dbReference type="EMBL" id="VJZA01000003">
    <property type="protein sequence ID" value="TVT25345.1"/>
    <property type="molecule type" value="Genomic_DNA"/>
</dbReference>
<dbReference type="OrthoDB" id="9794684at2"/>
<comment type="caution">
    <text evidence="9">The sequence shown here is derived from an EMBL/GenBank/DDBJ whole genome shotgun (WGS) entry which is preliminary data.</text>
</comment>
<dbReference type="PANTHER" id="PTHR32243">
    <property type="entry name" value="MALTOSE TRANSPORT SYSTEM PERMEASE-RELATED"/>
    <property type="match status" value="1"/>
</dbReference>
<evidence type="ECO:0000256" key="7">
    <source>
        <dbReference type="RuleBase" id="RU363032"/>
    </source>
</evidence>